<proteinExistence type="predicted"/>
<accession>F9YS69</accession>
<gene>
    <name evidence="1" type="ordered locus">Ccan_05020</name>
</gene>
<dbReference type="eggNOG" id="ENOG5033AWQ">
    <property type="taxonomic scope" value="Bacteria"/>
</dbReference>
<dbReference type="STRING" id="860228.Ccan_05020"/>
<reference evidence="1 2" key="1">
    <citation type="journal article" date="2011" name="J. Bacteriol.">
        <title>Complete genome sequence of the dog commensal and human pathogen Capnocytophaga canimorsus strain 5.</title>
        <authorList>
            <person name="Manfredi P."/>
            <person name="Pagni M."/>
            <person name="Cornelis G.R."/>
        </authorList>
    </citation>
    <scope>NUCLEOTIDE SEQUENCE [LARGE SCALE GENOMIC DNA]</scope>
    <source>
        <strain evidence="2">5</strain>
    </source>
</reference>
<sequence>MKKLLDYTSKKKKYQIEKLEGHYTDSIQNITDYLDGKKSAVGVTSGFEYLSVWYHWNFINDFVTTGNFHKNYLEKATLFGIESNNVRFFLGKKVETYHQAIPFEKSIKHLAQAFLLGWDELGFQYGNLLLKMLYGKQYKGGHPAYLHPWFMLEIFCKWQNISLDYKRLNAPKDMKIYSEILANWDTQDTDLLQKMVQQLVDFHIAQSDEDEYEDRTPDFPSSDYFVYPIEILFWLNIRSRLKIVDYKPDNDLMRLSINDYHTQHTDIPKIDLIEKAKQKLMQDYPNIAFEI</sequence>
<dbReference type="HOGENOM" id="CLU_955425_0_0_10"/>
<name>F9YS69_CAPCC</name>
<protein>
    <submittedName>
        <fullName evidence="1">Uncharacterized protein</fullName>
    </submittedName>
</protein>
<dbReference type="RefSeq" id="WP_013996614.1">
    <property type="nucleotide sequence ID" value="NC_015846.1"/>
</dbReference>
<dbReference type="KEGG" id="ccm:Ccan_05020"/>
<dbReference type="AlphaFoldDB" id="F9YS69"/>
<evidence type="ECO:0000313" key="1">
    <source>
        <dbReference type="EMBL" id="AEK22622.1"/>
    </source>
</evidence>
<dbReference type="Proteomes" id="UP000008895">
    <property type="component" value="Chromosome"/>
</dbReference>
<dbReference type="EMBL" id="CP002113">
    <property type="protein sequence ID" value="AEK22622.1"/>
    <property type="molecule type" value="Genomic_DNA"/>
</dbReference>
<evidence type="ECO:0000313" key="2">
    <source>
        <dbReference type="Proteomes" id="UP000008895"/>
    </source>
</evidence>
<dbReference type="OrthoDB" id="662456at2"/>
<keyword evidence="2" id="KW-1185">Reference proteome</keyword>
<organism evidence="1 2">
    <name type="scientific">Capnocytophaga canimorsus (strain 5)</name>
    <dbReference type="NCBI Taxonomy" id="860228"/>
    <lineage>
        <taxon>Bacteria</taxon>
        <taxon>Pseudomonadati</taxon>
        <taxon>Bacteroidota</taxon>
        <taxon>Flavobacteriia</taxon>
        <taxon>Flavobacteriales</taxon>
        <taxon>Flavobacteriaceae</taxon>
        <taxon>Capnocytophaga</taxon>
    </lineage>
</organism>